<dbReference type="PRINTS" id="PR00259">
    <property type="entry name" value="TMFOUR"/>
</dbReference>
<dbReference type="Pfam" id="PF00335">
    <property type="entry name" value="Tetraspanin"/>
    <property type="match status" value="1"/>
</dbReference>
<dbReference type="Proteomes" id="UP000770661">
    <property type="component" value="Unassembled WGS sequence"/>
</dbReference>
<comment type="subcellular location">
    <subcellularLocation>
        <location evidence="1 6">Membrane</location>
        <topology evidence="1 6">Multi-pass membrane protein</topology>
    </subcellularLocation>
</comment>
<sequence length="238" mass="26098">MGGVWLGLVLWVYLDQTNIATVTNDMEGFTYVLYFLMVVGAIVFILGLLGCCGACQESQCMLATFFALVLVLLMGQVAIGVWVRSNEERFSNIFTESLTNSIKRDYGKDTLKTEAFDKIQSNLDCCGSEGPTDWPDSFFNGAGKEGFIEKGVVADKEYSVPDSCCVAKGCNTVLDISLAPNPDVIYTDGCSRKILNLVKTHSNEILYVLLAIILVQVLAMIVSMVLCCTVRRIDHVKA</sequence>
<comment type="similarity">
    <text evidence="2 6">Belongs to the tetraspanin (TM4SF) family.</text>
</comment>
<dbReference type="InterPro" id="IPR018499">
    <property type="entry name" value="Tetraspanin/Peripherin"/>
</dbReference>
<dbReference type="Gene3D" id="1.10.1450.10">
    <property type="entry name" value="Tetraspanin"/>
    <property type="match status" value="1"/>
</dbReference>
<feature type="transmembrane region" description="Helical" evidence="6">
    <location>
        <begin position="29"/>
        <end position="49"/>
    </location>
</feature>
<evidence type="ECO:0000256" key="4">
    <source>
        <dbReference type="ARBA" id="ARBA00022989"/>
    </source>
</evidence>
<gene>
    <name evidence="7" type="primary">Tspan1_1</name>
    <name evidence="7" type="ORF">GWK47_026501</name>
</gene>
<organism evidence="7 8">
    <name type="scientific">Chionoecetes opilio</name>
    <name type="common">Atlantic snow crab</name>
    <name type="synonym">Cancer opilio</name>
    <dbReference type="NCBI Taxonomy" id="41210"/>
    <lineage>
        <taxon>Eukaryota</taxon>
        <taxon>Metazoa</taxon>
        <taxon>Ecdysozoa</taxon>
        <taxon>Arthropoda</taxon>
        <taxon>Crustacea</taxon>
        <taxon>Multicrustacea</taxon>
        <taxon>Malacostraca</taxon>
        <taxon>Eumalacostraca</taxon>
        <taxon>Eucarida</taxon>
        <taxon>Decapoda</taxon>
        <taxon>Pleocyemata</taxon>
        <taxon>Brachyura</taxon>
        <taxon>Eubrachyura</taxon>
        <taxon>Majoidea</taxon>
        <taxon>Majidae</taxon>
        <taxon>Chionoecetes</taxon>
    </lineage>
</organism>
<dbReference type="PANTHER" id="PTHR19282:SF551">
    <property type="entry name" value="RE08073P-RELATED"/>
    <property type="match status" value="1"/>
</dbReference>
<protein>
    <recommendedName>
        <fullName evidence="6">Tetraspanin</fullName>
    </recommendedName>
</protein>
<dbReference type="EMBL" id="JACEEZ010025871">
    <property type="protein sequence ID" value="KAG0696565.1"/>
    <property type="molecule type" value="Genomic_DNA"/>
</dbReference>
<dbReference type="PANTHER" id="PTHR19282">
    <property type="entry name" value="TETRASPANIN"/>
    <property type="match status" value="1"/>
</dbReference>
<dbReference type="OrthoDB" id="10016273at2759"/>
<comment type="caution">
    <text evidence="7">The sequence shown here is derived from an EMBL/GenBank/DDBJ whole genome shotgun (WGS) entry which is preliminary data.</text>
</comment>
<dbReference type="PIRSF" id="PIRSF002419">
    <property type="entry name" value="Tetraspanin"/>
    <property type="match status" value="1"/>
</dbReference>
<feature type="transmembrane region" description="Helical" evidence="6">
    <location>
        <begin position="61"/>
        <end position="83"/>
    </location>
</feature>
<evidence type="ECO:0000256" key="1">
    <source>
        <dbReference type="ARBA" id="ARBA00004141"/>
    </source>
</evidence>
<proteinExistence type="inferred from homology"/>
<dbReference type="SUPFAM" id="SSF48652">
    <property type="entry name" value="Tetraspanin"/>
    <property type="match status" value="1"/>
</dbReference>
<evidence type="ECO:0000313" key="7">
    <source>
        <dbReference type="EMBL" id="KAG0696565.1"/>
    </source>
</evidence>
<keyword evidence="4 6" id="KW-1133">Transmembrane helix</keyword>
<evidence type="ECO:0000256" key="5">
    <source>
        <dbReference type="ARBA" id="ARBA00023136"/>
    </source>
</evidence>
<dbReference type="GO" id="GO:0005886">
    <property type="term" value="C:plasma membrane"/>
    <property type="evidence" value="ECO:0007669"/>
    <property type="project" value="TreeGrafter"/>
</dbReference>
<dbReference type="PROSITE" id="PS00421">
    <property type="entry name" value="TM4_1"/>
    <property type="match status" value="1"/>
</dbReference>
<dbReference type="InterPro" id="IPR000301">
    <property type="entry name" value="Tetraspanin_animals"/>
</dbReference>
<evidence type="ECO:0000256" key="6">
    <source>
        <dbReference type="RuleBase" id="RU361218"/>
    </source>
</evidence>
<feature type="transmembrane region" description="Helical" evidence="6">
    <location>
        <begin position="205"/>
        <end position="230"/>
    </location>
</feature>
<comment type="caution">
    <text evidence="6">Lacks conserved residue(s) required for the propagation of feature annotation.</text>
</comment>
<dbReference type="AlphaFoldDB" id="A0A8J8WAW8"/>
<keyword evidence="5 6" id="KW-0472">Membrane</keyword>
<reference evidence="7" key="1">
    <citation type="submission" date="2020-07" db="EMBL/GenBank/DDBJ databases">
        <title>The High-quality genome of the commercially important snow crab, Chionoecetes opilio.</title>
        <authorList>
            <person name="Jeong J.-H."/>
            <person name="Ryu S."/>
        </authorList>
    </citation>
    <scope>NUCLEOTIDE SEQUENCE</scope>
    <source>
        <strain evidence="7">MADBK_172401_WGS</strain>
        <tissue evidence="7">Digestive gland</tissue>
    </source>
</reference>
<evidence type="ECO:0000313" key="8">
    <source>
        <dbReference type="Proteomes" id="UP000770661"/>
    </source>
</evidence>
<dbReference type="InterPro" id="IPR008952">
    <property type="entry name" value="Tetraspanin_EC2_sf"/>
</dbReference>
<dbReference type="InterPro" id="IPR018503">
    <property type="entry name" value="Tetraspanin_CS"/>
</dbReference>
<evidence type="ECO:0000256" key="3">
    <source>
        <dbReference type="ARBA" id="ARBA00022692"/>
    </source>
</evidence>
<keyword evidence="8" id="KW-1185">Reference proteome</keyword>
<accession>A0A8J8WAW8</accession>
<name>A0A8J8WAW8_CHIOP</name>
<keyword evidence="3 6" id="KW-0812">Transmembrane</keyword>
<evidence type="ECO:0000256" key="2">
    <source>
        <dbReference type="ARBA" id="ARBA00006840"/>
    </source>
</evidence>